<dbReference type="AlphaFoldDB" id="A0A7U9THK3"/>
<reference evidence="1" key="1">
    <citation type="submission" date="2021-01" db="EMBL/GenBank/DDBJ databases">
        <title>Draft genome sequence of Acholeplasmataceae bacterium strain Mahy22.</title>
        <authorList>
            <person name="Watanabe M."/>
            <person name="Kojima H."/>
            <person name="Fukui M."/>
        </authorList>
    </citation>
    <scope>NUCLEOTIDE SEQUENCE</scope>
    <source>
        <strain evidence="1">Mahy22</strain>
    </source>
</reference>
<keyword evidence="2" id="KW-1185">Reference proteome</keyword>
<dbReference type="EMBL" id="AP024412">
    <property type="protein sequence ID" value="BCR35184.1"/>
    <property type="molecule type" value="Genomic_DNA"/>
</dbReference>
<dbReference type="RefSeq" id="WP_176239058.1">
    <property type="nucleotide sequence ID" value="NZ_AP024412.1"/>
</dbReference>
<dbReference type="Proteomes" id="UP000620133">
    <property type="component" value="Chromosome"/>
</dbReference>
<proteinExistence type="predicted"/>
<gene>
    <name evidence="1" type="ORF">MPAN_000770</name>
</gene>
<name>A0A7U9THK3_9MOLU</name>
<organism evidence="1 2">
    <name type="scientific">Mariniplasma anaerobium</name>
    <dbReference type="NCBI Taxonomy" id="2735436"/>
    <lineage>
        <taxon>Bacteria</taxon>
        <taxon>Bacillati</taxon>
        <taxon>Mycoplasmatota</taxon>
        <taxon>Mollicutes</taxon>
        <taxon>Acholeplasmatales</taxon>
        <taxon>Acholeplasmataceae</taxon>
        <taxon>Mariniplasma</taxon>
    </lineage>
</organism>
<dbReference type="KEGG" id="manr:MPAN_000770"/>
<accession>A0A7U9THK3</accession>
<evidence type="ECO:0000313" key="1">
    <source>
        <dbReference type="EMBL" id="BCR35184.1"/>
    </source>
</evidence>
<evidence type="ECO:0000313" key="2">
    <source>
        <dbReference type="Proteomes" id="UP000620133"/>
    </source>
</evidence>
<sequence length="1211" mass="142246">MNFRYIIKTLSARKIIEILIAKKHTENQIPMILNKESKALVLKLSTIEENALFYQLSRTLYELDKKIEDFDKDRQAYQSNHMPTMNKINDLLSDVIVYVDFTGIFTVKNYVKKEQYHSYAKMIFEHGVIIELDTDKKIHYVPFLKSGSMGRKSLISFVRKDLKNIIDERLNFDLIHESNKYLISKLQAYQGLYLSSGMRIELQELDDESVIVVNDYNKLSVTDNFTTAFSRSIIREMIYDMFFSDEEGYTRIMNTLHTALINNARNIETYSKNQYFNMYEKYRDLREAIQIDLSVYKSLPPNPLNALDTITLEAYNNLILQIFKLLDLEKLKDDDELVVFNKVNINTATNMFDGEGFIDKSFLEYINQTFLSKKQPPYHYSIQFRLPFTKGVLHAVNLVQWFNENNITHIRDAFGNLRNVENIKIILTKSQFKCFNWIKSRYLNVEDKINPLLPMQKYFELFYKYHHALYITNLDQQETEDFETILNYQVLHTPALKRLDFIKLLNRGKENYLDIVSNPDKQIEYFIRSKNYYDSNNEFQSSNDEQSLLIGLLSKNPDFIYDDIYQNRINSYANTLLKNMKTGRIQIEGTVRFLSGDLLELLNQITKGGIYAQGFSDLSDYFYAPSKFNHFIELKNYSILRNPHITSKELVSAKPIPKELNEQREKYFSHLTGVIMLNAFSNQMLAMQTADTDGDIVRIISNDIYNDAVKKSNILNRNQILWFPSLKGEEKHPTNENLFTSTINSFSTRIGLMSNHSFSHSIFAYNENDSDYKKKEMHRRKAEKMSFIIGAEIDAVKSGKAPFYKAQSINNPFIDYKTRVENNRNENINFYIKDNSPNLYYLKENADKVLLEAINAKKLLNKKHSNIIRFSFEKDENWKKSLNFKLLKEISKLLLSYLDFNRQLGYIMQPNSYFNSKIQSTIQYILSLQYDDITMTLTLDNLLIKLIAMDIEQLVSIRDLSLSNHWQFISLQQKKEALLSKYFGEILNEEEIELLTNFSNNGHKLLYLILSEAILTLEKELSVNLNGFDTISRYKILLKNIFDRHNIHTTDNLGSLIHDALINRLSDTDLIIKYIDKTSILGTSDYEKACSYTKKIKSSIKKLPKKEMAYTLEDLDDISTLVSDCNNRMYDKQSILLPIWKIRLNVERYFNDSLDKLFKYHGVSRDVETMYYYALRTYDKSMKFMFTFARNTILNLVIDLNKEDISDVKRI</sequence>
<protein>
    <submittedName>
        <fullName evidence="1">Uncharacterized protein</fullName>
    </submittedName>
</protein>